<protein>
    <submittedName>
        <fullName evidence="3">Thiopeptide-type bacteriocin biosynthesis protein</fullName>
    </submittedName>
</protein>
<evidence type="ECO:0000256" key="1">
    <source>
        <dbReference type="SAM" id="MobiDB-lite"/>
    </source>
</evidence>
<evidence type="ECO:0000313" key="4">
    <source>
        <dbReference type="Proteomes" id="UP000240542"/>
    </source>
</evidence>
<reference evidence="3 4" key="1">
    <citation type="submission" date="2018-03" db="EMBL/GenBank/DDBJ databases">
        <title>Genomic Encyclopedia of Archaeal and Bacterial Type Strains, Phase II (KMG-II): from individual species to whole genera.</title>
        <authorList>
            <person name="Goeker M."/>
        </authorList>
    </citation>
    <scope>NUCLEOTIDE SEQUENCE [LARGE SCALE GENOMIC DNA]</scope>
    <source>
        <strain evidence="3 4">DSM 45312</strain>
    </source>
</reference>
<name>A0A2P8DRS1_9ACTN</name>
<organism evidence="3 4">
    <name type="scientific">Murinocardiopsis flavida</name>
    <dbReference type="NCBI Taxonomy" id="645275"/>
    <lineage>
        <taxon>Bacteria</taxon>
        <taxon>Bacillati</taxon>
        <taxon>Actinomycetota</taxon>
        <taxon>Actinomycetes</taxon>
        <taxon>Streptosporangiales</taxon>
        <taxon>Nocardiopsidaceae</taxon>
        <taxon>Murinocardiopsis</taxon>
    </lineage>
</organism>
<dbReference type="Pfam" id="PF14028">
    <property type="entry name" value="Lant_dehydr_C"/>
    <property type="match status" value="1"/>
</dbReference>
<feature type="region of interest" description="Disordered" evidence="1">
    <location>
        <begin position="1"/>
        <end position="39"/>
    </location>
</feature>
<sequence>MNPDPAVNPDPVKPEPAVTPDPAHQDPVTPAPTNPDPVADAIVPLNADPVDTATLREGDWLAAHIYYTGERTPILQHCTGPVVRDLRERGLISDWYFLRHWLEGKHLRLRVRPTSLAALPQVQDALETAVAAFLTERPSVYEERFDIAEERYRERFLLEFSEEQWRARYGAAERMPRRENNTVEFMEYVPEARRYGGPEGVRIAEEHFVFSSDTVQELADTQNLHVRTVMLGALTQLMAVTALAFFDRPDRCAAFFDDYVRHWDSWFVGRHNDYEDAYARMSDSLRDRVRLLHGAVRDGGAHRLPGYVGAWLDHCVALRARLTGALERGELDFAVGPLGPADAEGVFATLLRSYLHLTANRLGASVDSEVYLSYVLGKALREELVTAP</sequence>
<dbReference type="AlphaFoldDB" id="A0A2P8DRS1"/>
<proteinExistence type="predicted"/>
<accession>A0A2P8DRS1</accession>
<feature type="domain" description="Thiopeptide-type bacteriocin biosynthesis" evidence="2">
    <location>
        <begin position="60"/>
        <end position="380"/>
    </location>
</feature>
<keyword evidence="4" id="KW-1185">Reference proteome</keyword>
<evidence type="ECO:0000259" key="2">
    <source>
        <dbReference type="Pfam" id="PF14028"/>
    </source>
</evidence>
<dbReference type="Proteomes" id="UP000240542">
    <property type="component" value="Unassembled WGS sequence"/>
</dbReference>
<dbReference type="OrthoDB" id="3607295at2"/>
<evidence type="ECO:0000313" key="3">
    <source>
        <dbReference type="EMBL" id="PSK99910.1"/>
    </source>
</evidence>
<dbReference type="EMBL" id="PYGA01000002">
    <property type="protein sequence ID" value="PSK99910.1"/>
    <property type="molecule type" value="Genomic_DNA"/>
</dbReference>
<comment type="caution">
    <text evidence="3">The sequence shown here is derived from an EMBL/GenBank/DDBJ whole genome shotgun (WGS) entry which is preliminary data.</text>
</comment>
<gene>
    <name evidence="3" type="ORF">CLV63_10237</name>
</gene>
<dbReference type="InterPro" id="IPR023809">
    <property type="entry name" value="Thiopep_bacteriocin_synth_dom"/>
</dbReference>